<dbReference type="GO" id="GO:0003735">
    <property type="term" value="F:structural constituent of ribosome"/>
    <property type="evidence" value="ECO:0007669"/>
    <property type="project" value="UniProtKB-UniRule"/>
</dbReference>
<dbReference type="HAMAP" id="MF_01345_B">
    <property type="entry name" value="Ribosomal_uS17_B"/>
    <property type="match status" value="1"/>
</dbReference>
<comment type="function">
    <text evidence="6">One of the primary rRNA binding proteins, it binds specifically to the 5'-end of 16S ribosomal RNA.</text>
</comment>
<dbReference type="InterPro" id="IPR000266">
    <property type="entry name" value="Ribosomal_uS17"/>
</dbReference>
<reference evidence="7 8" key="1">
    <citation type="journal article" date="2017" name="ISME J.">
        <title>Potential for microbial H2 and metal transformations associated with novel bacteria and archaea in deep terrestrial subsurface sediments.</title>
        <authorList>
            <person name="Hernsdorf A.W."/>
            <person name="Amano Y."/>
            <person name="Miyakawa K."/>
            <person name="Ise K."/>
            <person name="Suzuki Y."/>
            <person name="Anantharaman K."/>
            <person name="Probst A."/>
            <person name="Burstein D."/>
            <person name="Thomas B.C."/>
            <person name="Banfield J.F."/>
        </authorList>
    </citation>
    <scope>NUCLEOTIDE SEQUENCE [LARGE SCALE GENOMIC DNA]</scope>
    <source>
        <strain evidence="7">HGW-Falkowbacteria-2</strain>
    </source>
</reference>
<dbReference type="PANTHER" id="PTHR10744:SF1">
    <property type="entry name" value="SMALL RIBOSOMAL SUBUNIT PROTEIN US17M"/>
    <property type="match status" value="1"/>
</dbReference>
<dbReference type="Pfam" id="PF00366">
    <property type="entry name" value="Ribosomal_S17"/>
    <property type="match status" value="1"/>
</dbReference>
<name>A0A2N2E326_9BACT</name>
<dbReference type="AlphaFoldDB" id="A0A2N2E326"/>
<comment type="similarity">
    <text evidence="1 6">Belongs to the universal ribosomal protein uS17 family.</text>
</comment>
<dbReference type="SUPFAM" id="SSF50249">
    <property type="entry name" value="Nucleic acid-binding proteins"/>
    <property type="match status" value="1"/>
</dbReference>
<evidence type="ECO:0000313" key="7">
    <source>
        <dbReference type="EMBL" id="PKM89127.1"/>
    </source>
</evidence>
<evidence type="ECO:0000256" key="3">
    <source>
        <dbReference type="ARBA" id="ARBA00022884"/>
    </source>
</evidence>
<dbReference type="InterPro" id="IPR019984">
    <property type="entry name" value="Ribosomal_uS17_bact/chlr"/>
</dbReference>
<comment type="caution">
    <text evidence="7">The sequence shown here is derived from an EMBL/GenBank/DDBJ whole genome shotgun (WGS) entry which is preliminary data.</text>
</comment>
<evidence type="ECO:0000256" key="5">
    <source>
        <dbReference type="ARBA" id="ARBA00023274"/>
    </source>
</evidence>
<dbReference type="EMBL" id="PHAH01000005">
    <property type="protein sequence ID" value="PKM89127.1"/>
    <property type="molecule type" value="Genomic_DNA"/>
</dbReference>
<protein>
    <recommendedName>
        <fullName evidence="6">Small ribosomal subunit protein uS17</fullName>
    </recommendedName>
</protein>
<dbReference type="PANTHER" id="PTHR10744">
    <property type="entry name" value="40S RIBOSOMAL PROTEIN S11 FAMILY MEMBER"/>
    <property type="match status" value="1"/>
</dbReference>
<evidence type="ECO:0000256" key="1">
    <source>
        <dbReference type="ARBA" id="ARBA00010254"/>
    </source>
</evidence>
<evidence type="ECO:0000313" key="8">
    <source>
        <dbReference type="Proteomes" id="UP000233325"/>
    </source>
</evidence>
<gene>
    <name evidence="6 7" type="primary">rpsQ</name>
    <name evidence="7" type="ORF">CVU83_00700</name>
</gene>
<dbReference type="PRINTS" id="PR00973">
    <property type="entry name" value="RIBOSOMALS17"/>
</dbReference>
<dbReference type="Proteomes" id="UP000233325">
    <property type="component" value="Unassembled WGS sequence"/>
</dbReference>
<proteinExistence type="inferred from homology"/>
<keyword evidence="2 6" id="KW-0699">rRNA-binding</keyword>
<dbReference type="Gene3D" id="2.40.50.140">
    <property type="entry name" value="Nucleic acid-binding proteins"/>
    <property type="match status" value="1"/>
</dbReference>
<evidence type="ECO:0000256" key="6">
    <source>
        <dbReference type="HAMAP-Rule" id="MF_01345"/>
    </source>
</evidence>
<dbReference type="InterPro" id="IPR012340">
    <property type="entry name" value="NA-bd_OB-fold"/>
</dbReference>
<dbReference type="GO" id="GO:0019843">
    <property type="term" value="F:rRNA binding"/>
    <property type="evidence" value="ECO:0007669"/>
    <property type="project" value="UniProtKB-UniRule"/>
</dbReference>
<keyword evidence="4 6" id="KW-0689">Ribosomal protein</keyword>
<comment type="subunit">
    <text evidence="6">Part of the 30S ribosomal subunit.</text>
</comment>
<dbReference type="NCBIfam" id="NF004123">
    <property type="entry name" value="PRK05610.1"/>
    <property type="match status" value="1"/>
</dbReference>
<organism evidence="7 8">
    <name type="scientific">Candidatus Falkowbacteria bacterium HGW-Falkowbacteria-2</name>
    <dbReference type="NCBI Taxonomy" id="2013769"/>
    <lineage>
        <taxon>Bacteria</taxon>
        <taxon>Candidatus Falkowiibacteriota</taxon>
    </lineage>
</organism>
<dbReference type="NCBIfam" id="TIGR03635">
    <property type="entry name" value="uS17_bact"/>
    <property type="match status" value="1"/>
</dbReference>
<keyword evidence="3 6" id="KW-0694">RNA-binding</keyword>
<evidence type="ECO:0000256" key="2">
    <source>
        <dbReference type="ARBA" id="ARBA00022730"/>
    </source>
</evidence>
<dbReference type="GO" id="GO:0022627">
    <property type="term" value="C:cytosolic small ribosomal subunit"/>
    <property type="evidence" value="ECO:0007669"/>
    <property type="project" value="UniProtKB-UniRule"/>
</dbReference>
<dbReference type="GO" id="GO:0006412">
    <property type="term" value="P:translation"/>
    <property type="evidence" value="ECO:0007669"/>
    <property type="project" value="UniProtKB-UniRule"/>
</dbReference>
<evidence type="ECO:0000256" key="4">
    <source>
        <dbReference type="ARBA" id="ARBA00022980"/>
    </source>
</evidence>
<sequence>MPAIKKTAAATPAVTKTIKRFNGVVVSAKGDKTAVVRVDSAKVNQKYKKRYTVSTKYHVHDEKNISKEGDKVTFIECRPLSKNKRWRLIEN</sequence>
<keyword evidence="5 6" id="KW-0687">Ribonucleoprotein</keyword>
<accession>A0A2N2E326</accession>
<dbReference type="CDD" id="cd00364">
    <property type="entry name" value="Ribosomal_uS17"/>
    <property type="match status" value="1"/>
</dbReference>